<keyword evidence="4" id="KW-1185">Reference proteome</keyword>
<evidence type="ECO:0000256" key="2">
    <source>
        <dbReference type="SAM" id="SignalP"/>
    </source>
</evidence>
<name>A0ABQ4S6T5_9HYPH</name>
<accession>A0ABQ4S6T5</accession>
<feature type="signal peptide" evidence="2">
    <location>
        <begin position="1"/>
        <end position="20"/>
    </location>
</feature>
<evidence type="ECO:0000313" key="3">
    <source>
        <dbReference type="EMBL" id="GJD98077.1"/>
    </source>
</evidence>
<feature type="chain" id="PRO_5047125153" evidence="2">
    <location>
        <begin position="21"/>
        <end position="90"/>
    </location>
</feature>
<keyword evidence="2" id="KW-0732">Signal</keyword>
<dbReference type="EMBL" id="BPQP01000168">
    <property type="protein sequence ID" value="GJD98077.1"/>
    <property type="molecule type" value="Genomic_DNA"/>
</dbReference>
<organism evidence="3 4">
    <name type="scientific">Methylobacterium iners</name>
    <dbReference type="NCBI Taxonomy" id="418707"/>
    <lineage>
        <taxon>Bacteria</taxon>
        <taxon>Pseudomonadati</taxon>
        <taxon>Pseudomonadota</taxon>
        <taxon>Alphaproteobacteria</taxon>
        <taxon>Hyphomicrobiales</taxon>
        <taxon>Methylobacteriaceae</taxon>
        <taxon>Methylobacterium</taxon>
    </lineage>
</organism>
<gene>
    <name evidence="3" type="ORF">OCOJLMKI_5316</name>
</gene>
<feature type="region of interest" description="Disordered" evidence="1">
    <location>
        <begin position="59"/>
        <end position="90"/>
    </location>
</feature>
<dbReference type="Proteomes" id="UP001055125">
    <property type="component" value="Unassembled WGS sequence"/>
</dbReference>
<protein>
    <submittedName>
        <fullName evidence="3">Uncharacterized protein</fullName>
    </submittedName>
</protein>
<reference evidence="3" key="1">
    <citation type="journal article" date="2021" name="Front. Microbiol.">
        <title>Comprehensive Comparative Genomics and Phenotyping of Methylobacterium Species.</title>
        <authorList>
            <person name="Alessa O."/>
            <person name="Ogura Y."/>
            <person name="Fujitani Y."/>
            <person name="Takami H."/>
            <person name="Hayashi T."/>
            <person name="Sahin N."/>
            <person name="Tani A."/>
        </authorList>
    </citation>
    <scope>NUCLEOTIDE SEQUENCE</scope>
    <source>
        <strain evidence="3">DSM 19015</strain>
    </source>
</reference>
<evidence type="ECO:0000256" key="1">
    <source>
        <dbReference type="SAM" id="MobiDB-lite"/>
    </source>
</evidence>
<reference evidence="3" key="2">
    <citation type="submission" date="2021-08" db="EMBL/GenBank/DDBJ databases">
        <authorList>
            <person name="Tani A."/>
            <person name="Ola A."/>
            <person name="Ogura Y."/>
            <person name="Katsura K."/>
            <person name="Hayashi T."/>
        </authorList>
    </citation>
    <scope>NUCLEOTIDE SEQUENCE</scope>
    <source>
        <strain evidence="3">DSM 19015</strain>
    </source>
</reference>
<evidence type="ECO:0000313" key="4">
    <source>
        <dbReference type="Proteomes" id="UP001055125"/>
    </source>
</evidence>
<sequence>MNNFVLASALALALSSPVLAQGFPFEREPNTTGTIVTRHSNTTGNTEDIVVSRGATGADTITSSSAAGGNANLPERAVPNGSANGGGGGR</sequence>
<comment type="caution">
    <text evidence="3">The sequence shown here is derived from an EMBL/GenBank/DDBJ whole genome shotgun (WGS) entry which is preliminary data.</text>
</comment>
<proteinExistence type="predicted"/>
<dbReference type="RefSeq" id="WP_238247246.1">
    <property type="nucleotide sequence ID" value="NZ_BPQP01000168.1"/>
</dbReference>